<dbReference type="Pfam" id="PF14041">
    <property type="entry name" value="Lipoprotein_21"/>
    <property type="match status" value="1"/>
</dbReference>
<name>A0A3P1V7E8_9ACTO</name>
<evidence type="ECO:0000256" key="4">
    <source>
        <dbReference type="ARBA" id="ARBA00023139"/>
    </source>
</evidence>
<gene>
    <name evidence="7" type="ORF">EII10_06030</name>
</gene>
<sequence>MLTGCQNTASTNDSAPTPSESSTSLTMEREPGGLTESGDQTDPSDPAAQTDPATDSDSATPSAEPTDSCSGMSGEEALQTWGGQVAPAKDDDPKWQWNLEAADTSTYDECAALSWVVLGIHGPTGSSPYQIMLFHHGQYIGVTSDQAIAFAPQVARIDDGSIEVTYTWTREGETTASASGRSVSVFTWDEASGGVVHSGEWPPSVQ</sequence>
<evidence type="ECO:0000313" key="7">
    <source>
        <dbReference type="EMBL" id="RRD29586.1"/>
    </source>
</evidence>
<accession>A0A3P1V7E8</accession>
<dbReference type="AlphaFoldDB" id="A0A3P1V7E8"/>
<keyword evidence="1" id="KW-1003">Cell membrane</keyword>
<organism evidence="7 8">
    <name type="scientific">Actinomyces bowdenii</name>
    <dbReference type="NCBI Taxonomy" id="131109"/>
    <lineage>
        <taxon>Bacteria</taxon>
        <taxon>Bacillati</taxon>
        <taxon>Actinomycetota</taxon>
        <taxon>Actinomycetes</taxon>
        <taxon>Actinomycetales</taxon>
        <taxon>Actinomycetaceae</taxon>
        <taxon>Actinomyces</taxon>
    </lineage>
</organism>
<evidence type="ECO:0000256" key="1">
    <source>
        <dbReference type="ARBA" id="ARBA00022475"/>
    </source>
</evidence>
<keyword evidence="4" id="KW-0564">Palmitate</keyword>
<protein>
    <submittedName>
        <fullName evidence="7">LppP/LprE family lipoprotein</fullName>
    </submittedName>
</protein>
<keyword evidence="2" id="KW-0732">Signal</keyword>
<keyword evidence="8" id="KW-1185">Reference proteome</keyword>
<dbReference type="OrthoDB" id="3254867at2"/>
<keyword evidence="5 7" id="KW-0449">Lipoprotein</keyword>
<proteinExistence type="predicted"/>
<evidence type="ECO:0000256" key="3">
    <source>
        <dbReference type="ARBA" id="ARBA00023136"/>
    </source>
</evidence>
<evidence type="ECO:0000313" key="8">
    <source>
        <dbReference type="Proteomes" id="UP000271272"/>
    </source>
</evidence>
<dbReference type="InterPro" id="IPR025971">
    <property type="entry name" value="LppP/LprE"/>
</dbReference>
<feature type="region of interest" description="Disordered" evidence="6">
    <location>
        <begin position="1"/>
        <end position="74"/>
    </location>
</feature>
<evidence type="ECO:0000256" key="2">
    <source>
        <dbReference type="ARBA" id="ARBA00022729"/>
    </source>
</evidence>
<comment type="caution">
    <text evidence="7">The sequence shown here is derived from an EMBL/GenBank/DDBJ whole genome shotgun (WGS) entry which is preliminary data.</text>
</comment>
<evidence type="ECO:0000256" key="6">
    <source>
        <dbReference type="SAM" id="MobiDB-lite"/>
    </source>
</evidence>
<dbReference type="EMBL" id="RQZC01000006">
    <property type="protein sequence ID" value="RRD29586.1"/>
    <property type="molecule type" value="Genomic_DNA"/>
</dbReference>
<evidence type="ECO:0000256" key="5">
    <source>
        <dbReference type="ARBA" id="ARBA00023288"/>
    </source>
</evidence>
<dbReference type="Proteomes" id="UP000271272">
    <property type="component" value="Unassembled WGS sequence"/>
</dbReference>
<feature type="compositionally biased region" description="Polar residues" evidence="6">
    <location>
        <begin position="51"/>
        <end position="71"/>
    </location>
</feature>
<keyword evidence="3" id="KW-0472">Membrane</keyword>
<reference evidence="7 8" key="1">
    <citation type="submission" date="2018-11" db="EMBL/GenBank/DDBJ databases">
        <title>Genomes From Bacteria Associated with the Canine Oral Cavity: a Test Case for Automated Genome-Based Taxonomic Assignment.</title>
        <authorList>
            <person name="Coil D.A."/>
            <person name="Jospin G."/>
            <person name="Darling A.E."/>
            <person name="Wallis C."/>
            <person name="Davis I.J."/>
            <person name="Harris S."/>
            <person name="Eisen J.A."/>
            <person name="Holcombe L.J."/>
            <person name="O'Flynn C."/>
        </authorList>
    </citation>
    <scope>NUCLEOTIDE SEQUENCE [LARGE SCALE GENOMIC DNA]</scope>
    <source>
        <strain evidence="7 8">OH5050</strain>
    </source>
</reference>
<feature type="compositionally biased region" description="Polar residues" evidence="6">
    <location>
        <begin position="1"/>
        <end position="26"/>
    </location>
</feature>